<dbReference type="KEGG" id="cpeg:CPELA_00900"/>
<name>A0A410W610_9CORY</name>
<dbReference type="Pfam" id="PF14041">
    <property type="entry name" value="Lipoprotein_21"/>
    <property type="match status" value="1"/>
</dbReference>
<evidence type="ECO:0000256" key="1">
    <source>
        <dbReference type="ARBA" id="ARBA00022475"/>
    </source>
</evidence>
<proteinExistence type="predicted"/>
<evidence type="ECO:0000256" key="5">
    <source>
        <dbReference type="ARBA" id="ARBA00023288"/>
    </source>
</evidence>
<keyword evidence="1" id="KW-1003">Cell membrane</keyword>
<evidence type="ECO:0000256" key="3">
    <source>
        <dbReference type="ARBA" id="ARBA00023136"/>
    </source>
</evidence>
<keyword evidence="2" id="KW-0732">Signal</keyword>
<keyword evidence="4" id="KW-0564">Palmitate</keyword>
<dbReference type="InterPro" id="IPR025971">
    <property type="entry name" value="LppP/LprE"/>
</dbReference>
<protein>
    <submittedName>
        <fullName evidence="6">Uncharacterized protein</fullName>
    </submittedName>
</protein>
<dbReference type="Proteomes" id="UP000288929">
    <property type="component" value="Chromosome"/>
</dbReference>
<keyword evidence="5" id="KW-0449">Lipoprotein</keyword>
<dbReference type="OrthoDB" id="4414459at2"/>
<keyword evidence="3" id="KW-0472">Membrane</keyword>
<reference evidence="6 7" key="1">
    <citation type="submission" date="2019-01" db="EMBL/GenBank/DDBJ databases">
        <authorList>
            <person name="Ruckert C."/>
            <person name="Busche T."/>
            <person name="Kalinowski J."/>
        </authorList>
    </citation>
    <scope>NUCLEOTIDE SEQUENCE [LARGE SCALE GENOMIC DNA]</scope>
    <source>
        <strain evidence="6 7">136/3</strain>
    </source>
</reference>
<dbReference type="EMBL" id="CP035299">
    <property type="protein sequence ID" value="QAU51481.1"/>
    <property type="molecule type" value="Genomic_DNA"/>
</dbReference>
<dbReference type="AlphaFoldDB" id="A0A410W610"/>
<accession>A0A410W610</accession>
<evidence type="ECO:0000313" key="6">
    <source>
        <dbReference type="EMBL" id="QAU51481.1"/>
    </source>
</evidence>
<evidence type="ECO:0000256" key="4">
    <source>
        <dbReference type="ARBA" id="ARBA00023139"/>
    </source>
</evidence>
<sequence precursor="true">MNNCLRPFGAAQPRSAALLRPVMLPSAVVSYVMLPCVMLLCAMLLGACANQGSEQPSSSVVAASSEQPPACAGERNPFWGVRPLPLASNPSITFDFTISEDHFDACEPLSWAVLSGMAGPDFRKAVVFFEHGSVVVEPAPLLLGSMDAVERIDPNTVVIRYRDGEAATFTLDGKALVLENNTLAQDAIFSAPLLDLSQFTEQKS</sequence>
<dbReference type="RefSeq" id="WP_128889061.1">
    <property type="nucleotide sequence ID" value="NZ_CP035299.1"/>
</dbReference>
<organism evidence="6 7">
    <name type="scientific">Corynebacterium pelargi</name>
    <dbReference type="NCBI Taxonomy" id="1471400"/>
    <lineage>
        <taxon>Bacteria</taxon>
        <taxon>Bacillati</taxon>
        <taxon>Actinomycetota</taxon>
        <taxon>Actinomycetes</taxon>
        <taxon>Mycobacteriales</taxon>
        <taxon>Corynebacteriaceae</taxon>
        <taxon>Corynebacterium</taxon>
    </lineage>
</organism>
<evidence type="ECO:0000313" key="7">
    <source>
        <dbReference type="Proteomes" id="UP000288929"/>
    </source>
</evidence>
<evidence type="ECO:0000256" key="2">
    <source>
        <dbReference type="ARBA" id="ARBA00022729"/>
    </source>
</evidence>
<gene>
    <name evidence="6" type="ORF">CPELA_00900</name>
</gene>
<keyword evidence="7" id="KW-1185">Reference proteome</keyword>